<feature type="domain" description="Pinin/SDK/MemA protein" evidence="9">
    <location>
        <begin position="566"/>
        <end position="681"/>
    </location>
</feature>
<dbReference type="Pfam" id="PF04696">
    <property type="entry name" value="Pinin_SDK_memA"/>
    <property type="match status" value="1"/>
</dbReference>
<evidence type="ECO:0000256" key="7">
    <source>
        <dbReference type="ARBA" id="ARBA00023242"/>
    </source>
</evidence>
<comment type="caution">
    <text evidence="10">The sequence shown here is derived from an EMBL/GenBank/DDBJ whole genome shotgun (WGS) entry which is preliminary data.</text>
</comment>
<keyword evidence="7" id="KW-0539">Nucleus</keyword>
<evidence type="ECO:0000256" key="1">
    <source>
        <dbReference type="ARBA" id="ARBA00004123"/>
    </source>
</evidence>
<accession>A0A9P8M9A5</accession>
<feature type="region of interest" description="Disordered" evidence="8">
    <location>
        <begin position="693"/>
        <end position="772"/>
    </location>
</feature>
<name>A0A9P8M9A5_9HYPO</name>
<evidence type="ECO:0000256" key="2">
    <source>
        <dbReference type="ARBA" id="ARBA00010386"/>
    </source>
</evidence>
<feature type="region of interest" description="Disordered" evidence="8">
    <location>
        <begin position="497"/>
        <end position="619"/>
    </location>
</feature>
<keyword evidence="4" id="KW-0805">Transcription regulation</keyword>
<dbReference type="GO" id="GO:0008380">
    <property type="term" value="P:RNA splicing"/>
    <property type="evidence" value="ECO:0007669"/>
    <property type="project" value="UniProtKB-KW"/>
</dbReference>
<evidence type="ECO:0000256" key="6">
    <source>
        <dbReference type="ARBA" id="ARBA00023187"/>
    </source>
</evidence>
<feature type="compositionally biased region" description="Basic and acidic residues" evidence="8">
    <location>
        <begin position="558"/>
        <end position="570"/>
    </location>
</feature>
<dbReference type="EMBL" id="JACEFI010000010">
    <property type="protein sequence ID" value="KAH0596248.1"/>
    <property type="molecule type" value="Genomic_DNA"/>
</dbReference>
<feature type="compositionally biased region" description="Basic residues" evidence="8">
    <location>
        <begin position="334"/>
        <end position="346"/>
    </location>
</feature>
<evidence type="ECO:0000313" key="11">
    <source>
        <dbReference type="Proteomes" id="UP000764110"/>
    </source>
</evidence>
<evidence type="ECO:0000256" key="5">
    <source>
        <dbReference type="ARBA" id="ARBA00023163"/>
    </source>
</evidence>
<dbReference type="InterPro" id="IPR006786">
    <property type="entry name" value="Pinin_SDK_MemA"/>
</dbReference>
<feature type="compositionally biased region" description="Basic and acidic residues" evidence="8">
    <location>
        <begin position="596"/>
        <end position="619"/>
    </location>
</feature>
<sequence length="772" mass="86941">MSSVNGSSFAAGSPAMTASAPDAFGRNLLSSSISSLQPSTIASRHTSQISKTYRQASTLFLTRRLPEALTTLTPLITPPGSADDGEPAPVAGASRTTRIKVWSLYLTILNAILELDPEEGKDAFGNQEWRALCSKVRDGQVWEEVVQNGYHGVEGDILNQRRLETYLATTTTPNLDLASKFNGSPAPGSRMGSRYRSPAPGTSGANTPRDLNARVKILELYTLHVLPRNNEWDYAREFISVSSVLDDERREAFLQALQSLQEEQQEQERLEREERQRQEEELRREIEDTKRQRAENEARERKRLEEERARRAASEVDYGVEQSPSSSTSGNKSRQSRAGRPQHRPNKPSVSSRQNGKAVAPPTFTARATMVVTRLRSVVEELARSLNSNPALLMRFLAFIVGFLIMLGHKGIRQRIQRVLGASWNKVMATAGMGTKVYNLRTAVTVLLQPRALEAVKRVRDALPAAHDAFVLVVAEAAFVADAHESGRAHSLIWETSIPPAAGGSPKLEEDRSRREEAPLKRKASLVDDDSPYTKRQRQDDDDGSPPRRRPSIQSAAQDRRASATQEEKKRGKRLFGGLLSTLSQTSTNSQHKRRQEIERRQQERMQKQRDEDDKKRADKVARIKETRIVEQIDFEEQVMRNKHSKLLALAEFLKTKSQPSIYYLPWKRTADQEDAIDDQVRSAKDTIAKEEAEFKSKKELHLSRYQPRRPSSDKEKDGIGRLETAHVGKHGEERREQEPDAKDQDKSVHHHDPHDESGDVVVEADEDTVIY</sequence>
<feature type="compositionally biased region" description="Low complexity" evidence="8">
    <location>
        <begin position="579"/>
        <end position="588"/>
    </location>
</feature>
<dbReference type="InterPro" id="IPR039853">
    <property type="entry name" value="Pinin"/>
</dbReference>
<keyword evidence="6" id="KW-0508">mRNA splicing</keyword>
<dbReference type="PANTHER" id="PTHR12707:SF0">
    <property type="entry name" value="PININ"/>
    <property type="match status" value="1"/>
</dbReference>
<dbReference type="GO" id="GO:0006397">
    <property type="term" value="P:mRNA processing"/>
    <property type="evidence" value="ECO:0007669"/>
    <property type="project" value="UniProtKB-KW"/>
</dbReference>
<comment type="subcellular location">
    <subcellularLocation>
        <location evidence="1">Nucleus</location>
    </subcellularLocation>
</comment>
<feature type="region of interest" description="Disordered" evidence="8">
    <location>
        <begin position="265"/>
        <end position="363"/>
    </location>
</feature>
<comment type="similarity">
    <text evidence="2">Belongs to the pinin family.</text>
</comment>
<feature type="compositionally biased region" description="Basic and acidic residues" evidence="8">
    <location>
        <begin position="266"/>
        <end position="314"/>
    </location>
</feature>
<organism evidence="10 11">
    <name type="scientific">Metarhizium humberi</name>
    <dbReference type="NCBI Taxonomy" id="2596975"/>
    <lineage>
        <taxon>Eukaryota</taxon>
        <taxon>Fungi</taxon>
        <taxon>Dikarya</taxon>
        <taxon>Ascomycota</taxon>
        <taxon>Pezizomycotina</taxon>
        <taxon>Sordariomycetes</taxon>
        <taxon>Hypocreomycetidae</taxon>
        <taxon>Hypocreales</taxon>
        <taxon>Clavicipitaceae</taxon>
        <taxon>Metarhizium</taxon>
    </lineage>
</organism>
<dbReference type="Proteomes" id="UP000764110">
    <property type="component" value="Unassembled WGS sequence"/>
</dbReference>
<feature type="region of interest" description="Disordered" evidence="8">
    <location>
        <begin position="177"/>
        <end position="209"/>
    </location>
</feature>
<evidence type="ECO:0000313" key="10">
    <source>
        <dbReference type="EMBL" id="KAH0596248.1"/>
    </source>
</evidence>
<dbReference type="GO" id="GO:0071013">
    <property type="term" value="C:catalytic step 2 spliceosome"/>
    <property type="evidence" value="ECO:0007669"/>
    <property type="project" value="TreeGrafter"/>
</dbReference>
<feature type="compositionally biased region" description="Polar residues" evidence="8">
    <location>
        <begin position="322"/>
        <end position="333"/>
    </location>
</feature>
<feature type="compositionally biased region" description="Basic and acidic residues" evidence="8">
    <location>
        <begin position="693"/>
        <end position="703"/>
    </location>
</feature>
<feature type="compositionally biased region" description="Basic and acidic residues" evidence="8">
    <location>
        <begin position="507"/>
        <end position="520"/>
    </location>
</feature>
<keyword evidence="5" id="KW-0804">Transcription</keyword>
<keyword evidence="3" id="KW-0507">mRNA processing</keyword>
<feature type="compositionally biased region" description="Acidic residues" evidence="8">
    <location>
        <begin position="763"/>
        <end position="772"/>
    </location>
</feature>
<keyword evidence="11" id="KW-1185">Reference proteome</keyword>
<dbReference type="PANTHER" id="PTHR12707">
    <property type="entry name" value="PINN"/>
    <property type="match status" value="1"/>
</dbReference>
<evidence type="ECO:0000256" key="3">
    <source>
        <dbReference type="ARBA" id="ARBA00022664"/>
    </source>
</evidence>
<evidence type="ECO:0000259" key="9">
    <source>
        <dbReference type="Pfam" id="PF04696"/>
    </source>
</evidence>
<evidence type="ECO:0000256" key="8">
    <source>
        <dbReference type="SAM" id="MobiDB-lite"/>
    </source>
</evidence>
<protein>
    <recommendedName>
        <fullName evidence="9">Pinin/SDK/MemA protein domain-containing protein</fullName>
    </recommendedName>
</protein>
<dbReference type="AlphaFoldDB" id="A0A9P8M9A5"/>
<reference evidence="10 11" key="1">
    <citation type="submission" date="2020-07" db="EMBL/GenBank/DDBJ databases">
        <title>Metarhizium humberi genome.</title>
        <authorList>
            <person name="Lysoe E."/>
        </authorList>
    </citation>
    <scope>NUCLEOTIDE SEQUENCE [LARGE SCALE GENOMIC DNA]</scope>
    <source>
        <strain evidence="10 11">ESALQ1638</strain>
    </source>
</reference>
<evidence type="ECO:0000256" key="4">
    <source>
        <dbReference type="ARBA" id="ARBA00023015"/>
    </source>
</evidence>
<proteinExistence type="inferred from homology"/>
<feature type="compositionally biased region" description="Basic and acidic residues" evidence="8">
    <location>
        <begin position="711"/>
        <end position="758"/>
    </location>
</feature>
<gene>
    <name evidence="10" type="ORF">MHUMG1_06109</name>
</gene>